<evidence type="ECO:0000313" key="6">
    <source>
        <dbReference type="Proteomes" id="UP000475545"/>
    </source>
</evidence>
<proteinExistence type="inferred from homology"/>
<dbReference type="InterPro" id="IPR003658">
    <property type="entry name" value="Anti-sigma_ant"/>
</dbReference>
<organism evidence="5 6">
    <name type="scientific">Gordonia mangrovi</name>
    <dbReference type="NCBI Taxonomy" id="2665643"/>
    <lineage>
        <taxon>Bacteria</taxon>
        <taxon>Bacillati</taxon>
        <taxon>Actinomycetota</taxon>
        <taxon>Actinomycetes</taxon>
        <taxon>Mycobacteriales</taxon>
        <taxon>Gordoniaceae</taxon>
        <taxon>Gordonia</taxon>
    </lineage>
</organism>
<dbReference type="PANTHER" id="PTHR33495:SF2">
    <property type="entry name" value="ANTI-SIGMA FACTOR ANTAGONIST TM_1081-RELATED"/>
    <property type="match status" value="1"/>
</dbReference>
<dbReference type="RefSeq" id="WP_160903793.1">
    <property type="nucleotide sequence ID" value="NZ_CP102850.1"/>
</dbReference>
<evidence type="ECO:0000256" key="1">
    <source>
        <dbReference type="ARBA" id="ARBA00009013"/>
    </source>
</evidence>
<dbReference type="Pfam" id="PF01740">
    <property type="entry name" value="STAS"/>
    <property type="match status" value="1"/>
</dbReference>
<gene>
    <name evidence="5" type="ORF">GIY30_19830</name>
</gene>
<dbReference type="SUPFAM" id="SSF52091">
    <property type="entry name" value="SpoIIaa-like"/>
    <property type="match status" value="1"/>
</dbReference>
<dbReference type="Proteomes" id="UP000475545">
    <property type="component" value="Unassembled WGS sequence"/>
</dbReference>
<sequence length="136" mass="14427">MNLNTQTTFQPSRTVEKSTDNGSTRGLTAENSFCVQRFSGEIDMASAADFAAALDRVLSGKPECVVLDLSRISFFGTSGLPILARFASDAADVHIPIAMVCPRVVARPLAACGLTDFIAVYETVEDAGTALNTPPR</sequence>
<accession>A0A6L7GVJ6</accession>
<dbReference type="NCBIfam" id="TIGR00377">
    <property type="entry name" value="ant_ant_sig"/>
    <property type="match status" value="1"/>
</dbReference>
<feature type="region of interest" description="Disordered" evidence="3">
    <location>
        <begin position="1"/>
        <end position="24"/>
    </location>
</feature>
<dbReference type="PROSITE" id="PS50801">
    <property type="entry name" value="STAS"/>
    <property type="match status" value="1"/>
</dbReference>
<dbReference type="GO" id="GO:0043856">
    <property type="term" value="F:anti-sigma factor antagonist activity"/>
    <property type="evidence" value="ECO:0007669"/>
    <property type="project" value="InterPro"/>
</dbReference>
<comment type="similarity">
    <text evidence="1 2">Belongs to the anti-sigma-factor antagonist family.</text>
</comment>
<dbReference type="AlphaFoldDB" id="A0A6L7GVJ6"/>
<dbReference type="InterPro" id="IPR002645">
    <property type="entry name" value="STAS_dom"/>
</dbReference>
<feature type="domain" description="STAS" evidence="4">
    <location>
        <begin position="23"/>
        <end position="131"/>
    </location>
</feature>
<evidence type="ECO:0000313" key="5">
    <source>
        <dbReference type="EMBL" id="MXP23593.1"/>
    </source>
</evidence>
<feature type="compositionally biased region" description="Polar residues" evidence="3">
    <location>
        <begin position="1"/>
        <end position="13"/>
    </location>
</feature>
<comment type="caution">
    <text evidence="5">The sequence shown here is derived from an EMBL/GenBank/DDBJ whole genome shotgun (WGS) entry which is preliminary data.</text>
</comment>
<dbReference type="Gene3D" id="3.30.750.24">
    <property type="entry name" value="STAS domain"/>
    <property type="match status" value="1"/>
</dbReference>
<dbReference type="InterPro" id="IPR036513">
    <property type="entry name" value="STAS_dom_sf"/>
</dbReference>
<dbReference type="EMBL" id="WMBR01000006">
    <property type="protein sequence ID" value="MXP23593.1"/>
    <property type="molecule type" value="Genomic_DNA"/>
</dbReference>
<evidence type="ECO:0000256" key="3">
    <source>
        <dbReference type="SAM" id="MobiDB-lite"/>
    </source>
</evidence>
<name>A0A6L7GVJ6_9ACTN</name>
<dbReference type="CDD" id="cd07043">
    <property type="entry name" value="STAS_anti-anti-sigma_factors"/>
    <property type="match status" value="1"/>
</dbReference>
<evidence type="ECO:0000256" key="2">
    <source>
        <dbReference type="RuleBase" id="RU003749"/>
    </source>
</evidence>
<protein>
    <recommendedName>
        <fullName evidence="2">Anti-sigma factor antagonist</fullName>
    </recommendedName>
</protein>
<keyword evidence="6" id="KW-1185">Reference proteome</keyword>
<reference evidence="5 6" key="1">
    <citation type="submission" date="2019-11" db="EMBL/GenBank/DDBJ databases">
        <title>Gordonia sp. nov., a novel actinobacterium isolated from mangrove soil in Hainan.</title>
        <authorList>
            <person name="Huang X."/>
            <person name="Xie Y."/>
            <person name="Chu X."/>
            <person name="Xiao K."/>
        </authorList>
    </citation>
    <scope>NUCLEOTIDE SEQUENCE [LARGE SCALE GENOMIC DNA]</scope>
    <source>
        <strain evidence="5 6">HNM0687</strain>
    </source>
</reference>
<dbReference type="PANTHER" id="PTHR33495">
    <property type="entry name" value="ANTI-SIGMA FACTOR ANTAGONIST TM_1081-RELATED-RELATED"/>
    <property type="match status" value="1"/>
</dbReference>
<evidence type="ECO:0000259" key="4">
    <source>
        <dbReference type="PROSITE" id="PS50801"/>
    </source>
</evidence>